<dbReference type="AlphaFoldDB" id="A0A5M6BZH4"/>
<accession>A0A5M6BZH4</accession>
<evidence type="ECO:0000313" key="2">
    <source>
        <dbReference type="Proteomes" id="UP000322225"/>
    </source>
</evidence>
<reference evidence="1" key="2">
    <citation type="submission" date="2024-01" db="EMBL/GenBank/DDBJ databases">
        <title>Comparative genomics of Cryptococcus and Kwoniella reveals pathogenesis evolution and contrasting modes of karyotype evolution via chromosome fusion or intercentromeric recombination.</title>
        <authorList>
            <person name="Coelho M.A."/>
            <person name="David-Palma M."/>
            <person name="Shea T."/>
            <person name="Bowers K."/>
            <person name="McGinley-Smith S."/>
            <person name="Mohammad A.W."/>
            <person name="Gnirke A."/>
            <person name="Yurkov A.M."/>
            <person name="Nowrousian M."/>
            <person name="Sun S."/>
            <person name="Cuomo C.A."/>
            <person name="Heitman J."/>
        </authorList>
    </citation>
    <scope>NUCLEOTIDE SEQUENCE</scope>
    <source>
        <strain evidence="1">CBS 12478</strain>
    </source>
</reference>
<organism evidence="1 2">
    <name type="scientific">Kwoniella shandongensis</name>
    <dbReference type="NCBI Taxonomy" id="1734106"/>
    <lineage>
        <taxon>Eukaryota</taxon>
        <taxon>Fungi</taxon>
        <taxon>Dikarya</taxon>
        <taxon>Basidiomycota</taxon>
        <taxon>Agaricomycotina</taxon>
        <taxon>Tremellomycetes</taxon>
        <taxon>Tremellales</taxon>
        <taxon>Cryptococcaceae</taxon>
        <taxon>Kwoniella</taxon>
    </lineage>
</organism>
<dbReference type="GeneID" id="43588844"/>
<evidence type="ECO:0000313" key="1">
    <source>
        <dbReference type="EMBL" id="WWD16108.1"/>
    </source>
</evidence>
<sequence length="349" mass="39141">MSIITSLTSDIPSLVPDSVPISIPIFLFLGTAYGIFAPRFKTERQRAYVQAVITSGSMTLISIPYVYIYLRYGVESLFVESQIGWKKDLARFGVMFFGTYLFCECKPNKLHTSNEDITNDDSLITADLAIGYVKYPSQVGLLTGWIHHIVYFALMYYLLNNPRQTPAILLGWFEELPTFDLAISNLFPHVRNDLRFLVTFFILRLVFHTRVLVDWFLPSSRAMMGYAYVPCIAAVLAWILHALWFHSAVKGYLKRRRSASRITRSTTTPSSMDQKTEDPIVDAVSKVDSTIIDSTLPPTPDDVHLVTPRTSSETPDLLASISTLSIPALSETSESLSRTGGKSTRDASL</sequence>
<keyword evidence="2" id="KW-1185">Reference proteome</keyword>
<dbReference type="RefSeq" id="XP_031861185.1">
    <property type="nucleotide sequence ID" value="XM_032004707.1"/>
</dbReference>
<dbReference type="OrthoDB" id="341353at2759"/>
<dbReference type="EMBL" id="CP144051">
    <property type="protein sequence ID" value="WWD16108.1"/>
    <property type="molecule type" value="Genomic_DNA"/>
</dbReference>
<protein>
    <submittedName>
        <fullName evidence="1">Uncharacterized protein</fullName>
    </submittedName>
</protein>
<gene>
    <name evidence="1" type="ORF">CI109_100533</name>
</gene>
<proteinExistence type="predicted"/>
<name>A0A5M6BZH4_9TREE</name>
<reference evidence="1" key="1">
    <citation type="submission" date="2017-08" db="EMBL/GenBank/DDBJ databases">
        <authorList>
            <person name="Cuomo C."/>
            <person name="Billmyre B."/>
            <person name="Heitman J."/>
        </authorList>
    </citation>
    <scope>NUCLEOTIDE SEQUENCE</scope>
    <source>
        <strain evidence="1">CBS 12478</strain>
    </source>
</reference>
<dbReference type="Proteomes" id="UP000322225">
    <property type="component" value="Chromosome 1"/>
</dbReference>
<dbReference type="KEGG" id="ksn:43588844"/>